<evidence type="ECO:0000256" key="8">
    <source>
        <dbReference type="ARBA" id="ARBA00060041"/>
    </source>
</evidence>
<dbReference type="GO" id="GO:0015648">
    <property type="term" value="F:lipid-linked peptidoglycan transporter activity"/>
    <property type="evidence" value="ECO:0007669"/>
    <property type="project" value="UniProtKB-UniRule"/>
</dbReference>
<feature type="transmembrane region" description="Helical" evidence="10">
    <location>
        <begin position="249"/>
        <end position="270"/>
    </location>
</feature>
<dbReference type="HAMAP" id="MF_02078">
    <property type="entry name" value="MurJ_MviN"/>
    <property type="match status" value="1"/>
</dbReference>
<feature type="transmembrane region" description="Helical" evidence="10">
    <location>
        <begin position="163"/>
        <end position="184"/>
    </location>
</feature>
<evidence type="ECO:0000256" key="3">
    <source>
        <dbReference type="ARBA" id="ARBA00022692"/>
    </source>
</evidence>
<keyword evidence="5 10" id="KW-0573">Peptidoglycan synthesis</keyword>
<name>A0A316FQ37_9GAMM</name>
<dbReference type="Proteomes" id="UP000245790">
    <property type="component" value="Unassembled WGS sequence"/>
</dbReference>
<dbReference type="UniPathway" id="UPA00219"/>
<feature type="transmembrane region" description="Helical" evidence="10">
    <location>
        <begin position="137"/>
        <end position="156"/>
    </location>
</feature>
<feature type="transmembrane region" description="Helical" evidence="10">
    <location>
        <begin position="483"/>
        <end position="503"/>
    </location>
</feature>
<feature type="transmembrane region" description="Helical" evidence="10">
    <location>
        <begin position="315"/>
        <end position="338"/>
    </location>
</feature>
<dbReference type="PANTHER" id="PTHR47019:SF1">
    <property type="entry name" value="LIPID II FLIPPASE MURJ"/>
    <property type="match status" value="1"/>
</dbReference>
<evidence type="ECO:0000256" key="6">
    <source>
        <dbReference type="ARBA" id="ARBA00022989"/>
    </source>
</evidence>
<dbReference type="PANTHER" id="PTHR47019">
    <property type="entry name" value="LIPID II FLIPPASE MURJ"/>
    <property type="match status" value="1"/>
</dbReference>
<dbReference type="PRINTS" id="PR01806">
    <property type="entry name" value="VIRFACTRMVIN"/>
</dbReference>
<feature type="transmembrane region" description="Helical" evidence="10">
    <location>
        <begin position="410"/>
        <end position="431"/>
    </location>
</feature>
<dbReference type="PIRSF" id="PIRSF002869">
    <property type="entry name" value="MviN"/>
    <property type="match status" value="1"/>
</dbReference>
<accession>A0A316FQ37</accession>
<gene>
    <name evidence="10" type="primary">murJ</name>
    <name evidence="12" type="ORF">C8D97_106201</name>
</gene>
<reference evidence="12 13" key="1">
    <citation type="submission" date="2018-05" db="EMBL/GenBank/DDBJ databases">
        <title>Genomic Encyclopedia of Type Strains, Phase IV (KMG-IV): sequencing the most valuable type-strain genomes for metagenomic binning, comparative biology and taxonomic classification.</title>
        <authorList>
            <person name="Goeker M."/>
        </authorList>
    </citation>
    <scope>NUCLEOTIDE SEQUENCE [LARGE SCALE GENOMIC DNA]</scope>
    <source>
        <strain evidence="12 13">DSM 25350</strain>
    </source>
</reference>
<keyword evidence="6 10" id="KW-1133">Transmembrane helix</keyword>
<comment type="subcellular location">
    <subcellularLocation>
        <location evidence="10">Cell inner membrane</location>
        <topology evidence="10">Multi-pass membrane protein</topology>
    </subcellularLocation>
    <subcellularLocation>
        <location evidence="1">Cell membrane</location>
        <topology evidence="1">Multi-pass membrane protein</topology>
    </subcellularLocation>
</comment>
<dbReference type="GO" id="GO:0008360">
    <property type="term" value="P:regulation of cell shape"/>
    <property type="evidence" value="ECO:0007669"/>
    <property type="project" value="UniProtKB-UniRule"/>
</dbReference>
<evidence type="ECO:0000313" key="12">
    <source>
        <dbReference type="EMBL" id="PWK50908.1"/>
    </source>
</evidence>
<keyword evidence="7 10" id="KW-0472">Membrane</keyword>
<dbReference type="OrthoDB" id="9816572at2"/>
<feature type="transmembrane region" description="Helical" evidence="10">
    <location>
        <begin position="190"/>
        <end position="211"/>
    </location>
</feature>
<keyword evidence="13" id="KW-1185">Reference proteome</keyword>
<organism evidence="12 13">
    <name type="scientific">Pleionea mediterranea</name>
    <dbReference type="NCBI Taxonomy" id="523701"/>
    <lineage>
        <taxon>Bacteria</taxon>
        <taxon>Pseudomonadati</taxon>
        <taxon>Pseudomonadota</taxon>
        <taxon>Gammaproteobacteria</taxon>
        <taxon>Oceanospirillales</taxon>
        <taxon>Pleioneaceae</taxon>
        <taxon>Pleionea</taxon>
    </lineage>
</organism>
<protein>
    <recommendedName>
        <fullName evidence="10">Probable lipid II flippase MurJ</fullName>
    </recommendedName>
</protein>
<evidence type="ECO:0000256" key="1">
    <source>
        <dbReference type="ARBA" id="ARBA00004651"/>
    </source>
</evidence>
<evidence type="ECO:0000256" key="4">
    <source>
        <dbReference type="ARBA" id="ARBA00022960"/>
    </source>
</evidence>
<comment type="similarity">
    <text evidence="9 10 11">Belongs to the MurJ/MviN family.</text>
</comment>
<keyword evidence="10 11" id="KW-0813">Transport</keyword>
<dbReference type="InterPro" id="IPR004268">
    <property type="entry name" value="MurJ"/>
</dbReference>
<dbReference type="InterPro" id="IPR051050">
    <property type="entry name" value="Lipid_II_flippase_MurJ/MviN"/>
</dbReference>
<evidence type="ECO:0000256" key="10">
    <source>
        <dbReference type="HAMAP-Rule" id="MF_02078"/>
    </source>
</evidence>
<evidence type="ECO:0000256" key="7">
    <source>
        <dbReference type="ARBA" id="ARBA00023136"/>
    </source>
</evidence>
<feature type="transmembrane region" description="Helical" evidence="10">
    <location>
        <begin position="276"/>
        <end position="294"/>
    </location>
</feature>
<dbReference type="GO" id="GO:0005886">
    <property type="term" value="C:plasma membrane"/>
    <property type="evidence" value="ECO:0007669"/>
    <property type="project" value="UniProtKB-SubCell"/>
</dbReference>
<proteinExistence type="inferred from homology"/>
<feature type="transmembrane region" description="Helical" evidence="10">
    <location>
        <begin position="91"/>
        <end position="117"/>
    </location>
</feature>
<comment type="function">
    <text evidence="8 10 11">Involved in peptidoglycan biosynthesis. Transports lipid-linked peptidoglycan precursors from the inner to the outer leaflet of the cytoplasmic membrane.</text>
</comment>
<evidence type="ECO:0000256" key="9">
    <source>
        <dbReference type="ARBA" id="ARBA00061532"/>
    </source>
</evidence>
<keyword evidence="2 10" id="KW-1003">Cell membrane</keyword>
<feature type="transmembrane region" description="Helical" evidence="10">
    <location>
        <begin position="358"/>
        <end position="377"/>
    </location>
</feature>
<dbReference type="EMBL" id="QGGU01000006">
    <property type="protein sequence ID" value="PWK50908.1"/>
    <property type="molecule type" value="Genomic_DNA"/>
</dbReference>
<dbReference type="Pfam" id="PF03023">
    <property type="entry name" value="MurJ"/>
    <property type="match status" value="1"/>
</dbReference>
<feature type="transmembrane region" description="Helical" evidence="10">
    <location>
        <begin position="384"/>
        <end position="404"/>
    </location>
</feature>
<dbReference type="GO" id="GO:0071555">
    <property type="term" value="P:cell wall organization"/>
    <property type="evidence" value="ECO:0007669"/>
    <property type="project" value="UniProtKB-UniRule"/>
</dbReference>
<keyword evidence="4 10" id="KW-0133">Cell shape</keyword>
<dbReference type="NCBIfam" id="TIGR01695">
    <property type="entry name" value="murJ_mviN"/>
    <property type="match status" value="1"/>
</dbReference>
<evidence type="ECO:0000256" key="11">
    <source>
        <dbReference type="PIRNR" id="PIRNR002869"/>
    </source>
</evidence>
<evidence type="ECO:0000256" key="5">
    <source>
        <dbReference type="ARBA" id="ARBA00022984"/>
    </source>
</evidence>
<keyword evidence="3 10" id="KW-0812">Transmembrane</keyword>
<evidence type="ECO:0000256" key="2">
    <source>
        <dbReference type="ARBA" id="ARBA00022475"/>
    </source>
</evidence>
<sequence>MSLLKSGAVVSVMTLLSRVLGLVRDIVIANILGAQAATDVFLVAQKIPNFLRRLFAEGAFSQAFVPVLSEYQQQRDKQAALHLVSKVSGTLGVILLVVTLVGVLGSSGLGAMFGAGFLREGQLHKYYLVSDLIKITFPYIFFISLTAFAGSILNSLGRFAVPAFAPVLLNVCIIFAAIWISPLLSEPVEALAWAIFVAGVLQLLIHLPFLWQQGYLVRPSWGWRDSGVRRILKLMAPAMFGVSVSQINLLLDTIIASFLVTGSITWLYLSDRMLEFPLGIFGIAIATVILPSLSREHASNSRAGMSKLLNWALHSVFLIGLPAAVGLFVLAEPVMLAVFQHGEYTLEHAYQSSLSLQAYVLGLLGFMFIKVLATGYFSQQNTKTPVKVGIIAMVVNMAFNLLLFQPYGHVGLAIATAISATINASLLWIGLIKNKSLVMDKQWLWWVTRALLSVIAMTAVILLLQSDMASWRDASVIDRVFELAWLIVCGGLTYVVCMFVLGFRIRELKSYASSVTTQGNAL</sequence>
<dbReference type="GO" id="GO:0009252">
    <property type="term" value="P:peptidoglycan biosynthetic process"/>
    <property type="evidence" value="ECO:0007669"/>
    <property type="project" value="UniProtKB-UniRule"/>
</dbReference>
<keyword evidence="10 11" id="KW-0961">Cell wall biogenesis/degradation</keyword>
<dbReference type="RefSeq" id="WP_109763566.1">
    <property type="nucleotide sequence ID" value="NZ_QGGU01000006.1"/>
</dbReference>
<dbReference type="AlphaFoldDB" id="A0A316FQ37"/>
<comment type="pathway">
    <text evidence="10">Cell wall biogenesis; peptidoglycan biosynthesis.</text>
</comment>
<feature type="transmembrane region" description="Helical" evidence="10">
    <location>
        <begin position="443"/>
        <end position="463"/>
    </location>
</feature>
<comment type="caution">
    <text evidence="12">The sequence shown here is derived from an EMBL/GenBank/DDBJ whole genome shotgun (WGS) entry which is preliminary data.</text>
</comment>
<dbReference type="GO" id="GO:0034204">
    <property type="term" value="P:lipid translocation"/>
    <property type="evidence" value="ECO:0007669"/>
    <property type="project" value="TreeGrafter"/>
</dbReference>
<keyword evidence="10" id="KW-0997">Cell inner membrane</keyword>
<evidence type="ECO:0000313" key="13">
    <source>
        <dbReference type="Proteomes" id="UP000245790"/>
    </source>
</evidence>
<dbReference type="CDD" id="cd13123">
    <property type="entry name" value="MATE_MurJ_like"/>
    <property type="match status" value="1"/>
</dbReference>